<dbReference type="GO" id="GO:0005789">
    <property type="term" value="C:endoplasmic reticulum membrane"/>
    <property type="evidence" value="ECO:0007669"/>
    <property type="project" value="UniProtKB-SubCell"/>
</dbReference>
<feature type="transmembrane region" description="Helical" evidence="8">
    <location>
        <begin position="18"/>
        <end position="39"/>
    </location>
</feature>
<evidence type="ECO:0000256" key="5">
    <source>
        <dbReference type="ARBA" id="ARBA00022824"/>
    </source>
</evidence>
<comment type="subcellular location">
    <subcellularLocation>
        <location evidence="1">Endoplasmic reticulum membrane</location>
        <topology evidence="1">Multi-pass membrane protein</topology>
    </subcellularLocation>
</comment>
<name>A0ABD0L202_9CAEN</name>
<dbReference type="Pfam" id="PF06699">
    <property type="entry name" value="PIG-F"/>
    <property type="match status" value="1"/>
</dbReference>
<sequence>MAAFDTGKSTLKQKIRSTVALSLIWCTFFGGTVALSLVLKIPFDLISQPLISVKVLSAIVVVVHTVVSVLWSALQFHVRSAMKCAGLCATCCVIFHCFAVLFGAPAIEATAETFHFALLLTALAVVPACFVLGPDLGRWSTVFILGKPSLGPETAVFITGICTLVGAWLGAVPIPLDWDRPWQVWPVSCVLGSLFGYCVGLLLSAVYMPYKYRQLYKMKIT</sequence>
<keyword evidence="3" id="KW-0337">GPI-anchor biosynthesis</keyword>
<evidence type="ECO:0000256" key="8">
    <source>
        <dbReference type="SAM" id="Phobius"/>
    </source>
</evidence>
<dbReference type="EMBL" id="JACVVK020000093">
    <property type="protein sequence ID" value="KAK7493427.1"/>
    <property type="molecule type" value="Genomic_DNA"/>
</dbReference>
<feature type="transmembrane region" description="Helical" evidence="8">
    <location>
        <begin position="51"/>
        <end position="74"/>
    </location>
</feature>
<dbReference type="GO" id="GO:0006506">
    <property type="term" value="P:GPI anchor biosynthetic process"/>
    <property type="evidence" value="ECO:0007669"/>
    <property type="project" value="UniProtKB-KW"/>
</dbReference>
<evidence type="ECO:0000313" key="10">
    <source>
        <dbReference type="Proteomes" id="UP001519460"/>
    </source>
</evidence>
<feature type="transmembrane region" description="Helical" evidence="8">
    <location>
        <begin position="86"/>
        <end position="107"/>
    </location>
</feature>
<organism evidence="9 10">
    <name type="scientific">Batillaria attramentaria</name>
    <dbReference type="NCBI Taxonomy" id="370345"/>
    <lineage>
        <taxon>Eukaryota</taxon>
        <taxon>Metazoa</taxon>
        <taxon>Spiralia</taxon>
        <taxon>Lophotrochozoa</taxon>
        <taxon>Mollusca</taxon>
        <taxon>Gastropoda</taxon>
        <taxon>Caenogastropoda</taxon>
        <taxon>Sorbeoconcha</taxon>
        <taxon>Cerithioidea</taxon>
        <taxon>Batillariidae</taxon>
        <taxon>Batillaria</taxon>
    </lineage>
</organism>
<keyword evidence="4 8" id="KW-0812">Transmembrane</keyword>
<dbReference type="InterPro" id="IPR009580">
    <property type="entry name" value="GPI_biosynthesis_protein_Pig-F"/>
</dbReference>
<evidence type="ECO:0000256" key="2">
    <source>
        <dbReference type="ARBA" id="ARBA00004687"/>
    </source>
</evidence>
<keyword evidence="7 8" id="KW-0472">Membrane</keyword>
<dbReference type="AlphaFoldDB" id="A0ABD0L202"/>
<feature type="transmembrane region" description="Helical" evidence="8">
    <location>
        <begin position="184"/>
        <end position="210"/>
    </location>
</feature>
<protein>
    <recommendedName>
        <fullName evidence="11">Phosphatidylinositol-glycan biosynthesis class F protein</fullName>
    </recommendedName>
</protein>
<evidence type="ECO:0000256" key="6">
    <source>
        <dbReference type="ARBA" id="ARBA00022989"/>
    </source>
</evidence>
<feature type="transmembrane region" description="Helical" evidence="8">
    <location>
        <begin position="154"/>
        <end position="172"/>
    </location>
</feature>
<evidence type="ECO:0000256" key="4">
    <source>
        <dbReference type="ARBA" id="ARBA00022692"/>
    </source>
</evidence>
<evidence type="ECO:0000256" key="1">
    <source>
        <dbReference type="ARBA" id="ARBA00004477"/>
    </source>
</evidence>
<evidence type="ECO:0000256" key="3">
    <source>
        <dbReference type="ARBA" id="ARBA00022502"/>
    </source>
</evidence>
<evidence type="ECO:0000256" key="7">
    <source>
        <dbReference type="ARBA" id="ARBA00023136"/>
    </source>
</evidence>
<keyword evidence="5" id="KW-0256">Endoplasmic reticulum</keyword>
<keyword evidence="6 8" id="KW-1133">Transmembrane helix</keyword>
<dbReference type="Proteomes" id="UP001519460">
    <property type="component" value="Unassembled WGS sequence"/>
</dbReference>
<reference evidence="9 10" key="1">
    <citation type="journal article" date="2023" name="Sci. Data">
        <title>Genome assembly of the Korean intertidal mud-creeper Batillaria attramentaria.</title>
        <authorList>
            <person name="Patra A.K."/>
            <person name="Ho P.T."/>
            <person name="Jun S."/>
            <person name="Lee S.J."/>
            <person name="Kim Y."/>
            <person name="Won Y.J."/>
        </authorList>
    </citation>
    <scope>NUCLEOTIDE SEQUENCE [LARGE SCALE GENOMIC DNA]</scope>
    <source>
        <strain evidence="9">Wonlab-2016</strain>
    </source>
</reference>
<gene>
    <name evidence="9" type="ORF">BaRGS_00015327</name>
</gene>
<proteinExistence type="predicted"/>
<comment type="caution">
    <text evidence="9">The sequence shown here is derived from an EMBL/GenBank/DDBJ whole genome shotgun (WGS) entry which is preliminary data.</text>
</comment>
<evidence type="ECO:0000313" key="9">
    <source>
        <dbReference type="EMBL" id="KAK7493427.1"/>
    </source>
</evidence>
<keyword evidence="10" id="KW-1185">Reference proteome</keyword>
<evidence type="ECO:0008006" key="11">
    <source>
        <dbReference type="Google" id="ProtNLM"/>
    </source>
</evidence>
<comment type="pathway">
    <text evidence="2">Glycolipid biosynthesis; glycosylphosphatidylinositol-anchor biosynthesis.</text>
</comment>
<feature type="transmembrane region" description="Helical" evidence="8">
    <location>
        <begin position="113"/>
        <end position="133"/>
    </location>
</feature>
<accession>A0ABD0L202</accession>